<comment type="caution">
    <text evidence="1">The sequence shown here is derived from an EMBL/GenBank/DDBJ whole genome shotgun (WGS) entry which is preliminary data.</text>
</comment>
<evidence type="ECO:0000313" key="1">
    <source>
        <dbReference type="EMBL" id="ERJ64199.1"/>
    </source>
</evidence>
<evidence type="ECO:0000313" key="2">
    <source>
        <dbReference type="Proteomes" id="UP000016630"/>
    </source>
</evidence>
<accession>A0A0E2M396</accession>
<organism evidence="1 2">
    <name type="scientific">Porphyromonas gingivalis F0570</name>
    <dbReference type="NCBI Taxonomy" id="1227271"/>
    <lineage>
        <taxon>Bacteria</taxon>
        <taxon>Pseudomonadati</taxon>
        <taxon>Bacteroidota</taxon>
        <taxon>Bacteroidia</taxon>
        <taxon>Bacteroidales</taxon>
        <taxon>Porphyromonadaceae</taxon>
        <taxon>Porphyromonas</taxon>
    </lineage>
</organism>
<reference evidence="1 2" key="1">
    <citation type="submission" date="2013-06" db="EMBL/GenBank/DDBJ databases">
        <authorList>
            <person name="Weinstock G."/>
            <person name="Sodergren E."/>
            <person name="Lobos E.A."/>
            <person name="Fulton L."/>
            <person name="Fulton R."/>
            <person name="Courtney L."/>
            <person name="Fronick C."/>
            <person name="O'Laughlin M."/>
            <person name="Godfrey J."/>
            <person name="Wilson R.M."/>
            <person name="Miner T."/>
            <person name="Farmer C."/>
            <person name="Delehaunty K."/>
            <person name="Cordes M."/>
            <person name="Minx P."/>
            <person name="Tomlinson C."/>
            <person name="Chen J."/>
            <person name="Wollam A."/>
            <person name="Pepin K.H."/>
            <person name="Bhonagiri V."/>
            <person name="Zhang X."/>
            <person name="Warren W."/>
            <person name="Mitreva M."/>
            <person name="Mardis E.R."/>
            <person name="Wilson R.K."/>
        </authorList>
    </citation>
    <scope>NUCLEOTIDE SEQUENCE [LARGE SCALE GENOMIC DNA]</scope>
    <source>
        <strain evidence="1 2">F0570</strain>
    </source>
</reference>
<gene>
    <name evidence="1" type="ORF">HMPREF1555_01924</name>
</gene>
<dbReference type="HOGENOM" id="CLU_3294103_0_0_10"/>
<name>A0A0E2M396_PORGN</name>
<dbReference type="AlphaFoldDB" id="A0A0E2M396"/>
<dbReference type="EMBL" id="AWUW01000137">
    <property type="protein sequence ID" value="ERJ64199.1"/>
    <property type="molecule type" value="Genomic_DNA"/>
</dbReference>
<proteinExistence type="predicted"/>
<dbReference type="Proteomes" id="UP000016630">
    <property type="component" value="Unassembled WGS sequence"/>
</dbReference>
<sequence length="40" mass="4631">MPIAVHTLSLVFYCDLAVWKIFPNYLLNLFRSVTTDAIPF</sequence>
<protein>
    <submittedName>
        <fullName evidence="1">Uncharacterized protein</fullName>
    </submittedName>
</protein>